<protein>
    <submittedName>
        <fullName evidence="1">Uncharacterized protein</fullName>
    </submittedName>
</protein>
<accession>A0A223KVP6</accession>
<proteinExistence type="predicted"/>
<gene>
    <name evidence="1" type="ORF">BC6307_20680</name>
</gene>
<evidence type="ECO:0000313" key="2">
    <source>
        <dbReference type="Proteomes" id="UP000215224"/>
    </source>
</evidence>
<dbReference type="AlphaFoldDB" id="A0A223KVP6"/>
<dbReference type="RefSeq" id="WP_066417946.1">
    <property type="nucleotide sequence ID" value="NZ_CP018866.1"/>
</dbReference>
<keyword evidence="2" id="KW-1185">Reference proteome</keyword>
<dbReference type="EMBL" id="CP018866">
    <property type="protein sequence ID" value="AST93511.1"/>
    <property type="molecule type" value="Genomic_DNA"/>
</dbReference>
<evidence type="ECO:0000313" key="1">
    <source>
        <dbReference type="EMBL" id="AST93511.1"/>
    </source>
</evidence>
<organism evidence="1 2">
    <name type="scientific">Sutcliffiella cohnii</name>
    <dbReference type="NCBI Taxonomy" id="33932"/>
    <lineage>
        <taxon>Bacteria</taxon>
        <taxon>Bacillati</taxon>
        <taxon>Bacillota</taxon>
        <taxon>Bacilli</taxon>
        <taxon>Bacillales</taxon>
        <taxon>Bacillaceae</taxon>
        <taxon>Sutcliffiella</taxon>
    </lineage>
</organism>
<sequence length="298" mass="35756">MGILQQLDVYRYTRIDPYYYLQVKDNHLLVMNKMSNAPKYQIHIRENNIESYISKYNEKLIVENDIRMLVESEEGSYFVHIIYKLRENIFITEEMFTLREWMFNNLANVDGISPRDHYHLYHYLVSKVAQNTFLFVVTDSTLKVDSILKPFSRTIFLDNFQESTEKWIIVLSDHELSFAEKEKLYRAVGSDCYVLFFLQDIKNGVMKLGPRLQFPGHGCLQCETLAEERLIEHDLQLEKDPRDFYEMVDEEIFHLLIDDYFQHTRHFSSITSKQYIFDFQENTVLFKQIRRNPNCEIC</sequence>
<dbReference type="STRING" id="1314751.GCA_001591425_03052"/>
<reference evidence="1 2" key="1">
    <citation type="submission" date="2016-12" db="EMBL/GenBank/DDBJ databases">
        <title>The whole genome sequencing and assembly of Bacillus cohnii DSM 6307T strain.</title>
        <authorList>
            <person name="Lee Y.-J."/>
            <person name="Yi H."/>
            <person name="Bahn Y.-S."/>
            <person name="Kim J.F."/>
            <person name="Lee D.-W."/>
        </authorList>
    </citation>
    <scope>NUCLEOTIDE SEQUENCE [LARGE SCALE GENOMIC DNA]</scope>
    <source>
        <strain evidence="1 2">DSM 6307</strain>
    </source>
</reference>
<dbReference type="KEGG" id="bcoh:BC6307_20680"/>
<name>A0A223KVP6_9BACI</name>
<dbReference type="Proteomes" id="UP000215224">
    <property type="component" value="Chromosome"/>
</dbReference>